<dbReference type="Pfam" id="PF00379">
    <property type="entry name" value="Chitin_bind_4"/>
    <property type="match status" value="1"/>
</dbReference>
<dbReference type="InterPro" id="IPR050468">
    <property type="entry name" value="Cuticle_Struct_Prot"/>
</dbReference>
<name>A0AAN7SIH9_9COLE</name>
<organism evidence="4 5">
    <name type="scientific">Aquatica leii</name>
    <dbReference type="NCBI Taxonomy" id="1421715"/>
    <lineage>
        <taxon>Eukaryota</taxon>
        <taxon>Metazoa</taxon>
        <taxon>Ecdysozoa</taxon>
        <taxon>Arthropoda</taxon>
        <taxon>Hexapoda</taxon>
        <taxon>Insecta</taxon>
        <taxon>Pterygota</taxon>
        <taxon>Neoptera</taxon>
        <taxon>Endopterygota</taxon>
        <taxon>Coleoptera</taxon>
        <taxon>Polyphaga</taxon>
        <taxon>Elateriformia</taxon>
        <taxon>Elateroidea</taxon>
        <taxon>Lampyridae</taxon>
        <taxon>Luciolinae</taxon>
        <taxon>Aquatica</taxon>
    </lineage>
</organism>
<dbReference type="GO" id="GO:0062129">
    <property type="term" value="C:chitin-based extracellular matrix"/>
    <property type="evidence" value="ECO:0007669"/>
    <property type="project" value="TreeGrafter"/>
</dbReference>
<feature type="chain" id="PRO_5043025530" evidence="3">
    <location>
        <begin position="23"/>
        <end position="291"/>
    </location>
</feature>
<feature type="compositionally biased region" description="Basic and acidic residues" evidence="2">
    <location>
        <begin position="82"/>
        <end position="93"/>
    </location>
</feature>
<dbReference type="PROSITE" id="PS51155">
    <property type="entry name" value="CHIT_BIND_RR_2"/>
    <property type="match status" value="1"/>
</dbReference>
<sequence length="291" mass="33021">MSVKKIIYFLSLVVLELFIVEAQLPPRLNIPGAILLPSNRPQPIRPQRILNPDNVPLPIRVRKPIPNVLPISIPIREEPEDDNRSIELDEDSGRLSVSSLQSSLKQSSDDDTPFPKPIQFRPERPVPILPVPVRQSLRQLDEEPPAFRQPIRPAPQQASHSAQLPQPARQKVRVVANPKPVPQHLDDEGRRTKNRKPPVQILRKYRTDNEDGSITWGYENEDGTFKEETIGTDCIISGKYGYIDPEGTRREYTYEAGNKCDPQEEDLPSEEVHSKNPVRPSKNAYSVPIKV</sequence>
<feature type="compositionally biased region" description="Low complexity" evidence="2">
    <location>
        <begin position="94"/>
        <end position="106"/>
    </location>
</feature>
<accession>A0AAN7SIH9</accession>
<dbReference type="Proteomes" id="UP001353858">
    <property type="component" value="Unassembled WGS sequence"/>
</dbReference>
<dbReference type="PANTHER" id="PTHR10380:SF2">
    <property type="entry name" value="AGAP003037-PA"/>
    <property type="match status" value="1"/>
</dbReference>
<keyword evidence="5" id="KW-1185">Reference proteome</keyword>
<gene>
    <name evidence="4" type="ORF">RN001_006341</name>
</gene>
<evidence type="ECO:0000313" key="5">
    <source>
        <dbReference type="Proteomes" id="UP001353858"/>
    </source>
</evidence>
<feature type="region of interest" description="Disordered" evidence="2">
    <location>
        <begin position="256"/>
        <end position="291"/>
    </location>
</feature>
<feature type="region of interest" description="Disordered" evidence="2">
    <location>
        <begin position="80"/>
        <end position="130"/>
    </location>
</feature>
<dbReference type="AlphaFoldDB" id="A0AAN7SIH9"/>
<comment type="caution">
    <text evidence="4">The sequence shown here is derived from an EMBL/GenBank/DDBJ whole genome shotgun (WGS) entry which is preliminary data.</text>
</comment>
<reference evidence="5" key="1">
    <citation type="submission" date="2023-01" db="EMBL/GenBank/DDBJ databases">
        <title>Key to firefly adult light organ development and bioluminescence: homeobox transcription factors regulate luciferase expression and transportation to peroxisome.</title>
        <authorList>
            <person name="Fu X."/>
        </authorList>
    </citation>
    <scope>NUCLEOTIDE SEQUENCE [LARGE SCALE GENOMIC DNA]</scope>
</reference>
<keyword evidence="1" id="KW-0193">Cuticle</keyword>
<evidence type="ECO:0000256" key="1">
    <source>
        <dbReference type="PROSITE-ProRule" id="PRU00497"/>
    </source>
</evidence>
<feature type="region of interest" description="Disordered" evidence="2">
    <location>
        <begin position="146"/>
        <end position="200"/>
    </location>
</feature>
<evidence type="ECO:0000313" key="4">
    <source>
        <dbReference type="EMBL" id="KAK4883022.1"/>
    </source>
</evidence>
<feature type="signal peptide" evidence="3">
    <location>
        <begin position="1"/>
        <end position="22"/>
    </location>
</feature>
<dbReference type="InterPro" id="IPR000618">
    <property type="entry name" value="Insect_cuticle"/>
</dbReference>
<evidence type="ECO:0000256" key="3">
    <source>
        <dbReference type="SAM" id="SignalP"/>
    </source>
</evidence>
<dbReference type="GO" id="GO:0008010">
    <property type="term" value="F:structural constituent of chitin-based larval cuticle"/>
    <property type="evidence" value="ECO:0007669"/>
    <property type="project" value="TreeGrafter"/>
</dbReference>
<proteinExistence type="predicted"/>
<dbReference type="EMBL" id="JARPUR010000002">
    <property type="protein sequence ID" value="KAK4883022.1"/>
    <property type="molecule type" value="Genomic_DNA"/>
</dbReference>
<keyword evidence="3" id="KW-0732">Signal</keyword>
<evidence type="ECO:0000256" key="2">
    <source>
        <dbReference type="SAM" id="MobiDB-lite"/>
    </source>
</evidence>
<dbReference type="PANTHER" id="PTHR10380">
    <property type="entry name" value="CUTICLE PROTEIN"/>
    <property type="match status" value="1"/>
</dbReference>
<protein>
    <submittedName>
        <fullName evidence="4">Uncharacterized protein</fullName>
    </submittedName>
</protein>